<accession>A0AAW8YJH3</accession>
<proteinExistence type="predicted"/>
<reference evidence="2" key="1">
    <citation type="journal article" date="2023" name="PeerJ">
        <title>Selection and evaluation of lactic acid bacteria from chicken feces in Thailand as potential probiotics.</title>
        <authorList>
            <person name="Khurajog B."/>
            <person name="Disastra Y."/>
            <person name="Lawwyne L.D."/>
            <person name="Sirichokchatchawan W."/>
            <person name="Niyomtham W."/>
            <person name="Yindee J."/>
            <person name="Hampson D.J."/>
            <person name="Prapasarakul N."/>
        </authorList>
    </citation>
    <scope>NUCLEOTIDE SEQUENCE</scope>
    <source>
        <strain evidence="2">BF9</strain>
    </source>
</reference>
<dbReference type="Proteomes" id="UP001280897">
    <property type="component" value="Unassembled WGS sequence"/>
</dbReference>
<evidence type="ECO:0000313" key="2">
    <source>
        <dbReference type="EMBL" id="MDV2621946.1"/>
    </source>
</evidence>
<reference evidence="2" key="2">
    <citation type="submission" date="2023-10" db="EMBL/GenBank/DDBJ databases">
        <authorList>
            <person name="Khurajog B."/>
        </authorList>
    </citation>
    <scope>NUCLEOTIDE SEQUENCE</scope>
    <source>
        <strain evidence="2">BF9</strain>
    </source>
</reference>
<protein>
    <submittedName>
        <fullName evidence="2">Minor capsid protein</fullName>
    </submittedName>
</protein>
<dbReference type="Pfam" id="PF04233">
    <property type="entry name" value="Phage_Mu_F"/>
    <property type="match status" value="1"/>
</dbReference>
<evidence type="ECO:0000259" key="1">
    <source>
        <dbReference type="Pfam" id="PF04233"/>
    </source>
</evidence>
<gene>
    <name evidence="2" type="ORF">R0G89_09400</name>
</gene>
<organism evidence="2 3">
    <name type="scientific">Pediococcus acidilactici</name>
    <dbReference type="NCBI Taxonomy" id="1254"/>
    <lineage>
        <taxon>Bacteria</taxon>
        <taxon>Bacillati</taxon>
        <taxon>Bacillota</taxon>
        <taxon>Bacilli</taxon>
        <taxon>Lactobacillales</taxon>
        <taxon>Lactobacillaceae</taxon>
        <taxon>Pediococcus</taxon>
        <taxon>Pediococcus acidilactici group</taxon>
    </lineage>
</organism>
<dbReference type="AlphaFoldDB" id="A0AAW8YJH3"/>
<dbReference type="RefSeq" id="WP_317072473.1">
    <property type="nucleotide sequence ID" value="NZ_JAWJAV010000007.1"/>
</dbReference>
<dbReference type="NCBIfam" id="TIGR01641">
    <property type="entry name" value="phageSPP1_gp7"/>
    <property type="match status" value="1"/>
</dbReference>
<dbReference type="EMBL" id="JAWJAV010000007">
    <property type="protein sequence ID" value="MDV2621946.1"/>
    <property type="molecule type" value="Genomic_DNA"/>
</dbReference>
<dbReference type="InterPro" id="IPR006528">
    <property type="entry name" value="Phage_head_morphogenesis_dom"/>
</dbReference>
<sequence>MSQKQLNKKTRQYWQKREAEERKWIESNIKTDKDFDRFLQEHYDTLLDGINKDISEQYTRYAKREGYTLAEARKKVAQEDVKAFSNQAKKLVAKARDIFKRKGKVEYADFSDEVNTRLRLYNATMRINRLEMLKAQIGLEMIDTNMDIYSAMTDRLNDEYVDELKRQAGILSDSAGTVKVAETSSIVMASTGNANFSERLWANSDIFKAKLDQLLTKQMVQGLNPKVIARDLKPYLKAEVNNARYVTERLARTESARVQTQAQLRSFKKYHIKSCKWHAEPSACKVCREIASTDEGVYSTDDVPDLPAHPNCRCSISAWHDKE</sequence>
<comment type="caution">
    <text evidence="2">The sequence shown here is derived from an EMBL/GenBank/DDBJ whole genome shotgun (WGS) entry which is preliminary data.</text>
</comment>
<name>A0AAW8YJH3_PEDAC</name>
<feature type="domain" description="Phage head morphogenesis" evidence="1">
    <location>
        <begin position="211"/>
        <end position="316"/>
    </location>
</feature>
<evidence type="ECO:0000313" key="3">
    <source>
        <dbReference type="Proteomes" id="UP001280897"/>
    </source>
</evidence>